<dbReference type="Proteomes" id="UP000006622">
    <property type="component" value="Chromosome"/>
</dbReference>
<dbReference type="EMBL" id="CP002101">
    <property type="protein sequence ID" value="AEH61144.1"/>
    <property type="molecule type" value="Genomic_DNA"/>
</dbReference>
<name>F7XN32_METZD</name>
<evidence type="ECO:0000313" key="1">
    <source>
        <dbReference type="EMBL" id="AEH61144.1"/>
    </source>
</evidence>
<dbReference type="KEGG" id="mzh:Mzhil_1290"/>
<evidence type="ECO:0000313" key="2">
    <source>
        <dbReference type="Proteomes" id="UP000006622"/>
    </source>
</evidence>
<sequence length="274" mass="31642">MRELFLKECSERGIDKKDAVNLTDKLIRIVDGNFTEQYAYCVFDLTSENSTCTIEYEIGFFILEDLDEVEDFFDALYDDSIDSNRLIDSYLNDSMYGGDAYDLFFEEIYKLSDYASEFKSIFNDVLSDNGRILDLGTYGIEIINDGLFFQGTNLEYLEDVQKIIYDTLVSNSDLLPDSFDANEKANLVRKSLSNDDYQNSAIYSHELEIYDIICSISRMLAEMLKIRVKQSEVITLSMPMPLSSVIELARDNKSRKEFIAETCRNYFDSNPQLE</sequence>
<dbReference type="STRING" id="679901.Mzhil_1290"/>
<dbReference type="OrthoDB" id="385746at2157"/>
<protein>
    <submittedName>
        <fullName evidence="1">Uncharacterized protein</fullName>
    </submittedName>
</protein>
<dbReference type="RefSeq" id="WP_013898581.1">
    <property type="nucleotide sequence ID" value="NC_015676.1"/>
</dbReference>
<proteinExistence type="predicted"/>
<accession>F7XN32</accession>
<dbReference type="AlphaFoldDB" id="F7XN32"/>
<reference evidence="1 2" key="1">
    <citation type="submission" date="2010-07" db="EMBL/GenBank/DDBJ databases">
        <title>The complete genome of Methanosalsum zhilinae DSM 4017.</title>
        <authorList>
            <consortium name="US DOE Joint Genome Institute (JGI-PGF)"/>
            <person name="Lucas S."/>
            <person name="Copeland A."/>
            <person name="Lapidus A."/>
            <person name="Glavina del Rio T."/>
            <person name="Dalin E."/>
            <person name="Tice H."/>
            <person name="Bruce D."/>
            <person name="Goodwin L."/>
            <person name="Pitluck S."/>
            <person name="Kyrpides N."/>
            <person name="Mavromatis K."/>
            <person name="Ovchinnikova G."/>
            <person name="Daligault H."/>
            <person name="Detter J.C."/>
            <person name="Han C."/>
            <person name="Tapia R."/>
            <person name="Larimer F."/>
            <person name="Land M."/>
            <person name="Hauser L."/>
            <person name="Markowitz V."/>
            <person name="Cheng J.-F."/>
            <person name="Hugenholtz P."/>
            <person name="Woyke T."/>
            <person name="Wu D."/>
            <person name="Spring S."/>
            <person name="Schueler E."/>
            <person name="Brambilla E."/>
            <person name="Klenk H.-P."/>
            <person name="Eisen J.A."/>
        </authorList>
    </citation>
    <scope>NUCLEOTIDE SEQUENCE [LARGE SCALE GENOMIC DNA]</scope>
    <source>
        <strain evidence="2">DSM 4017 / NBRC 107636 / OCM 62 / WeN5</strain>
    </source>
</reference>
<dbReference type="GeneID" id="10822926"/>
<dbReference type="HOGENOM" id="CLU_1014161_0_0_2"/>
<organism evidence="1 2">
    <name type="scientific">Methanosalsum zhilinae (strain DSM 4017 / NBRC 107636 / OCM 62 / WeN5)</name>
    <name type="common">Methanohalophilus zhilinae</name>
    <dbReference type="NCBI Taxonomy" id="679901"/>
    <lineage>
        <taxon>Archaea</taxon>
        <taxon>Methanobacteriati</taxon>
        <taxon>Methanobacteriota</taxon>
        <taxon>Stenosarchaea group</taxon>
        <taxon>Methanomicrobia</taxon>
        <taxon>Methanosarcinales</taxon>
        <taxon>Methanosarcinaceae</taxon>
        <taxon>Methanosalsum</taxon>
    </lineage>
</organism>
<gene>
    <name evidence="1" type="ordered locus">Mzhil_1290</name>
</gene>
<keyword evidence="2" id="KW-1185">Reference proteome</keyword>